<name>A0A7J6B6C4_AMEME</name>
<dbReference type="Pfam" id="PF14965">
    <property type="entry name" value="BRI3BP"/>
    <property type="match status" value="1"/>
</dbReference>
<dbReference type="AlphaFoldDB" id="A0A7J6B6C4"/>
<comment type="caution">
    <text evidence="2">The sequence shown here is derived from an EMBL/GenBank/DDBJ whole genome shotgun (WGS) entry which is preliminary data.</text>
</comment>
<feature type="signal peptide" evidence="1">
    <location>
        <begin position="1"/>
        <end position="21"/>
    </location>
</feature>
<dbReference type="PANTHER" id="PTHR14550:SF2">
    <property type="entry name" value="TRANSMEMBRANE PROTEIN 109"/>
    <property type="match status" value="1"/>
</dbReference>
<reference evidence="2 3" key="1">
    <citation type="submission" date="2020-02" db="EMBL/GenBank/DDBJ databases">
        <title>A chromosome-scale genome assembly of the black bullhead catfish (Ameiurus melas).</title>
        <authorList>
            <person name="Wen M."/>
            <person name="Zham M."/>
            <person name="Cabau C."/>
            <person name="Klopp C."/>
            <person name="Donnadieu C."/>
            <person name="Roques C."/>
            <person name="Bouchez O."/>
            <person name="Lampietro C."/>
            <person name="Jouanno E."/>
            <person name="Herpin A."/>
            <person name="Louis A."/>
            <person name="Berthelot C."/>
            <person name="Parey E."/>
            <person name="Roest-Crollius H."/>
            <person name="Braasch I."/>
            <person name="Postlethwait J."/>
            <person name="Robinson-Rechavi M."/>
            <person name="Echchiki A."/>
            <person name="Begum T."/>
            <person name="Montfort J."/>
            <person name="Schartl M."/>
            <person name="Bobe J."/>
            <person name="Guiguen Y."/>
        </authorList>
    </citation>
    <scope>NUCLEOTIDE SEQUENCE [LARGE SCALE GENOMIC DNA]</scope>
    <source>
        <strain evidence="2">M_S1</strain>
        <tissue evidence="2">Blood</tissue>
    </source>
</reference>
<dbReference type="Proteomes" id="UP000593565">
    <property type="component" value="Unassembled WGS sequence"/>
</dbReference>
<dbReference type="PANTHER" id="PTHR14550">
    <property type="entry name" value="TRANSMEMBRANE PROTEIN 109"/>
    <property type="match status" value="1"/>
</dbReference>
<dbReference type="EMBL" id="JAAGNN010000004">
    <property type="protein sequence ID" value="KAF4090643.1"/>
    <property type="molecule type" value="Genomic_DNA"/>
</dbReference>
<dbReference type="InterPro" id="IPR039492">
    <property type="entry name" value="TMEM109"/>
</dbReference>
<dbReference type="GO" id="GO:0042771">
    <property type="term" value="P:intrinsic apoptotic signaling pathway in response to DNA damage by p53 class mediator"/>
    <property type="evidence" value="ECO:0007669"/>
    <property type="project" value="TreeGrafter"/>
</dbReference>
<evidence type="ECO:0000313" key="3">
    <source>
        <dbReference type="Proteomes" id="UP000593565"/>
    </source>
</evidence>
<organism evidence="2 3">
    <name type="scientific">Ameiurus melas</name>
    <name type="common">Black bullhead</name>
    <name type="synonym">Silurus melas</name>
    <dbReference type="NCBI Taxonomy" id="219545"/>
    <lineage>
        <taxon>Eukaryota</taxon>
        <taxon>Metazoa</taxon>
        <taxon>Chordata</taxon>
        <taxon>Craniata</taxon>
        <taxon>Vertebrata</taxon>
        <taxon>Euteleostomi</taxon>
        <taxon>Actinopterygii</taxon>
        <taxon>Neopterygii</taxon>
        <taxon>Teleostei</taxon>
        <taxon>Ostariophysi</taxon>
        <taxon>Siluriformes</taxon>
        <taxon>Ictaluridae</taxon>
        <taxon>Ameiurus</taxon>
    </lineage>
</organism>
<protein>
    <submittedName>
        <fullName evidence="2">Uncharacterized protein</fullName>
    </submittedName>
</protein>
<feature type="chain" id="PRO_5029576718" evidence="1">
    <location>
        <begin position="22"/>
        <end position="142"/>
    </location>
</feature>
<dbReference type="GO" id="GO:0071480">
    <property type="term" value="P:cellular response to gamma radiation"/>
    <property type="evidence" value="ECO:0007669"/>
    <property type="project" value="InterPro"/>
</dbReference>
<accession>A0A7J6B6C4</accession>
<sequence>MAKFLFMMFILSTLICESVCAVSETASNLWQSAHSALKSLGDDAHSYLVSLFGQQTVNTLLKTTGDGINEISQAVSHALNAVEVYITEILRAAGIDAKLQKIFTPEGVVLVGQWALLTVPQYWLLLAGEVQEPGKATERDKE</sequence>
<evidence type="ECO:0000256" key="1">
    <source>
        <dbReference type="SAM" id="SignalP"/>
    </source>
</evidence>
<gene>
    <name evidence="2" type="ORF">AMELA_G00054140</name>
</gene>
<evidence type="ECO:0000313" key="2">
    <source>
        <dbReference type="EMBL" id="KAF4090643.1"/>
    </source>
</evidence>
<proteinExistence type="predicted"/>
<keyword evidence="1" id="KW-0732">Signal</keyword>
<keyword evidence="3" id="KW-1185">Reference proteome</keyword>